<dbReference type="Proteomes" id="UP000199622">
    <property type="component" value="Unassembled WGS sequence"/>
</dbReference>
<keyword evidence="2" id="KW-1185">Reference proteome</keyword>
<evidence type="ECO:0000313" key="1">
    <source>
        <dbReference type="EMBL" id="SEB32102.1"/>
    </source>
</evidence>
<protein>
    <submittedName>
        <fullName evidence="1">Uncharacterized protein</fullName>
    </submittedName>
</protein>
<proteinExistence type="predicted"/>
<sequence>MYATIHQFRSPLGACDLGDGALGAATLTQLGGPAGAVVTFWPDAASADAAAARRPAGTTWLDTGSYRVTDAHWASDAATYAQLTWFDGPRGAEQSAAELRAGRERIWPAVRDVEGVGASYTLIAEDRSLAVVGFGASTATIEAVQEAIMATELLAGEDPALLPGPDRVDLHRVLHAALPAPAGAR</sequence>
<dbReference type="OrthoDB" id="4552724at2"/>
<reference evidence="2" key="1">
    <citation type="submission" date="2016-10" db="EMBL/GenBank/DDBJ databases">
        <authorList>
            <person name="Varghese N."/>
            <person name="Submissions S."/>
        </authorList>
    </citation>
    <scope>NUCLEOTIDE SEQUENCE [LARGE SCALE GENOMIC DNA]</scope>
    <source>
        <strain evidence="2">DSM 44544</strain>
    </source>
</reference>
<evidence type="ECO:0000313" key="2">
    <source>
        <dbReference type="Proteomes" id="UP000199622"/>
    </source>
</evidence>
<dbReference type="RefSeq" id="WP_091304128.1">
    <property type="nucleotide sequence ID" value="NZ_FNSO01000002.1"/>
</dbReference>
<accession>A0A1H4IFQ9</accession>
<name>A0A1H4IFQ9_9PSEU</name>
<dbReference type="AlphaFoldDB" id="A0A1H4IFQ9"/>
<dbReference type="STRING" id="208445.SAMN04489727_0394"/>
<organism evidence="1 2">
    <name type="scientific">Amycolatopsis tolypomycina</name>
    <dbReference type="NCBI Taxonomy" id="208445"/>
    <lineage>
        <taxon>Bacteria</taxon>
        <taxon>Bacillati</taxon>
        <taxon>Actinomycetota</taxon>
        <taxon>Actinomycetes</taxon>
        <taxon>Pseudonocardiales</taxon>
        <taxon>Pseudonocardiaceae</taxon>
        <taxon>Amycolatopsis</taxon>
    </lineage>
</organism>
<gene>
    <name evidence="1" type="ORF">SAMN04489727_0394</name>
</gene>
<dbReference type="EMBL" id="FNSO01000002">
    <property type="protein sequence ID" value="SEB32102.1"/>
    <property type="molecule type" value="Genomic_DNA"/>
</dbReference>